<keyword evidence="4 12" id="KW-0812">Transmembrane</keyword>
<dbReference type="RefSeq" id="XP_028466046.1">
    <property type="nucleotide sequence ID" value="XM_028612949.1"/>
</dbReference>
<proteinExistence type="inferred from homology"/>
<comment type="subcellular location">
    <subcellularLocation>
        <location evidence="1">Endoplasmic reticulum membrane</location>
        <topology evidence="1">Single-pass membrane protein</topology>
    </subcellularLocation>
</comment>
<dbReference type="GO" id="GO:0005525">
    <property type="term" value="F:GTP binding"/>
    <property type="evidence" value="ECO:0007669"/>
    <property type="project" value="UniProtKB-KW"/>
</dbReference>
<evidence type="ECO:0000256" key="3">
    <source>
        <dbReference type="ARBA" id="ARBA00020256"/>
    </source>
</evidence>
<keyword evidence="9 12" id="KW-0472">Membrane</keyword>
<dbReference type="EMBL" id="ML119056">
    <property type="protein sequence ID" value="ROT38240.1"/>
    <property type="molecule type" value="Genomic_DNA"/>
</dbReference>
<dbReference type="STRING" id="1314773.A0A3N2PUS9"/>
<feature type="region of interest" description="Disordered" evidence="11">
    <location>
        <begin position="67"/>
        <end position="110"/>
    </location>
</feature>
<evidence type="ECO:0000256" key="7">
    <source>
        <dbReference type="ARBA" id="ARBA00022989"/>
    </source>
</evidence>
<organism evidence="13 14">
    <name type="scientific">Sodiomyces alkalinus (strain CBS 110278 / VKM F-3762 / F11)</name>
    <name type="common">Alkaliphilic filamentous fungus</name>
    <dbReference type="NCBI Taxonomy" id="1314773"/>
    <lineage>
        <taxon>Eukaryota</taxon>
        <taxon>Fungi</taxon>
        <taxon>Dikarya</taxon>
        <taxon>Ascomycota</taxon>
        <taxon>Pezizomycotina</taxon>
        <taxon>Sordariomycetes</taxon>
        <taxon>Hypocreomycetidae</taxon>
        <taxon>Glomerellales</taxon>
        <taxon>Plectosphaerellaceae</taxon>
        <taxon>Sodiomyces</taxon>
    </lineage>
</organism>
<evidence type="ECO:0000256" key="2">
    <source>
        <dbReference type="ARBA" id="ARBA00005619"/>
    </source>
</evidence>
<evidence type="ECO:0000256" key="11">
    <source>
        <dbReference type="SAM" id="MobiDB-lite"/>
    </source>
</evidence>
<evidence type="ECO:0000256" key="12">
    <source>
        <dbReference type="SAM" id="Phobius"/>
    </source>
</evidence>
<evidence type="ECO:0000256" key="9">
    <source>
        <dbReference type="ARBA" id="ARBA00023136"/>
    </source>
</evidence>
<dbReference type="InterPro" id="IPR019009">
    <property type="entry name" value="SRP_receptor_beta_su"/>
</dbReference>
<keyword evidence="8" id="KW-0342">GTP-binding</keyword>
<evidence type="ECO:0000256" key="1">
    <source>
        <dbReference type="ARBA" id="ARBA00004389"/>
    </source>
</evidence>
<keyword evidence="5" id="KW-0547">Nucleotide-binding</keyword>
<evidence type="ECO:0000313" key="14">
    <source>
        <dbReference type="Proteomes" id="UP000272025"/>
    </source>
</evidence>
<feature type="compositionally biased region" description="Polar residues" evidence="11">
    <location>
        <begin position="74"/>
        <end position="85"/>
    </location>
</feature>
<keyword evidence="6" id="KW-0256">Endoplasmic reticulum</keyword>
<feature type="compositionally biased region" description="Low complexity" evidence="11">
    <location>
        <begin position="91"/>
        <end position="106"/>
    </location>
</feature>
<dbReference type="Proteomes" id="UP000272025">
    <property type="component" value="Unassembled WGS sequence"/>
</dbReference>
<keyword evidence="14" id="KW-1185">Reference proteome</keyword>
<dbReference type="SUPFAM" id="SSF52540">
    <property type="entry name" value="P-loop containing nucleoside triphosphate hydrolases"/>
    <property type="match status" value="1"/>
</dbReference>
<dbReference type="GO" id="GO:0005789">
    <property type="term" value="C:endoplasmic reticulum membrane"/>
    <property type="evidence" value="ECO:0007669"/>
    <property type="project" value="UniProtKB-SubCell"/>
</dbReference>
<gene>
    <name evidence="13" type="ORF">SODALDRAFT_340431</name>
</gene>
<evidence type="ECO:0000313" key="13">
    <source>
        <dbReference type="EMBL" id="ROT38240.1"/>
    </source>
</evidence>
<evidence type="ECO:0000256" key="10">
    <source>
        <dbReference type="ARBA" id="ARBA00023170"/>
    </source>
</evidence>
<accession>A0A3N2PUS9</accession>
<evidence type="ECO:0000256" key="4">
    <source>
        <dbReference type="ARBA" id="ARBA00022692"/>
    </source>
</evidence>
<dbReference type="InterPro" id="IPR027417">
    <property type="entry name" value="P-loop_NTPase"/>
</dbReference>
<evidence type="ECO:0000256" key="6">
    <source>
        <dbReference type="ARBA" id="ARBA00022824"/>
    </source>
</evidence>
<dbReference type="GeneID" id="39581427"/>
<keyword evidence="10 13" id="KW-0675">Receptor</keyword>
<protein>
    <recommendedName>
        <fullName evidence="3">Signal recognition particle receptor subunit beta</fullName>
    </recommendedName>
</protein>
<dbReference type="AlphaFoldDB" id="A0A3N2PUS9"/>
<keyword evidence="7 12" id="KW-1133">Transmembrane helix</keyword>
<evidence type="ECO:0000256" key="8">
    <source>
        <dbReference type="ARBA" id="ARBA00023134"/>
    </source>
</evidence>
<comment type="similarity">
    <text evidence="2">Belongs to the SRP receptor beta subunit family.</text>
</comment>
<dbReference type="Gene3D" id="3.40.50.300">
    <property type="entry name" value="P-loop containing nucleotide triphosphate hydrolases"/>
    <property type="match status" value="1"/>
</dbReference>
<evidence type="ECO:0000256" key="5">
    <source>
        <dbReference type="ARBA" id="ARBA00022741"/>
    </source>
</evidence>
<feature type="transmembrane region" description="Helical" evidence="12">
    <location>
        <begin position="16"/>
        <end position="36"/>
    </location>
</feature>
<sequence>MAFTDFAEYLLTPTPAVIFGGIFIVLLVPVLLHFLLTANVSSLTNLPTILLVGPSGAGKTALATRMERGPDAQPTETHTTTNNHSIEIETPVPSSSSESPSSSGPSAGEHVKFLLTDTPGHGKLRARVFNRLDAMGENDKGRVRAVVFLCDAAALSDPDSLRHAAAYLHDLLLVLQRRASARIRAGAPLAKCGNPVLVAANKLDLFTALPGTAVKSNLEAEVTRIRASRSKRLLDSGVGADEVGSEAQDDWLGEYASQKFTFEQMGEFGIDIDVIGGNVTGEGPGIEKWWQWMAYRL</sequence>
<reference evidence="13 14" key="1">
    <citation type="journal article" date="2018" name="Mol. Ecol.">
        <title>The obligate alkalophilic soda-lake fungus Sodiomyces alkalinus has shifted to a protein diet.</title>
        <authorList>
            <person name="Grum-Grzhimaylo A.A."/>
            <person name="Falkoski D.L."/>
            <person name="van den Heuvel J."/>
            <person name="Valero-Jimenez C.A."/>
            <person name="Min B."/>
            <person name="Choi I.G."/>
            <person name="Lipzen A."/>
            <person name="Daum C.G."/>
            <person name="Aanen D.K."/>
            <person name="Tsang A."/>
            <person name="Henrissat B."/>
            <person name="Bilanenko E.N."/>
            <person name="de Vries R.P."/>
            <person name="van Kan J.A.L."/>
            <person name="Grigoriev I.V."/>
            <person name="Debets A.J.M."/>
        </authorList>
    </citation>
    <scope>NUCLEOTIDE SEQUENCE [LARGE SCALE GENOMIC DNA]</scope>
    <source>
        <strain evidence="13 14">F11</strain>
    </source>
</reference>
<dbReference type="Pfam" id="PF09439">
    <property type="entry name" value="SRPRB"/>
    <property type="match status" value="1"/>
</dbReference>
<name>A0A3N2PUS9_SODAK</name>
<dbReference type="OrthoDB" id="41266at2759"/>